<organism evidence="1 2">
    <name type="scientific">Actinoplanes missouriensis (strain ATCC 14538 / DSM 43046 / CBS 188.64 / JCM 3121 / NBRC 102363 / NCIMB 12654 / NRRL B-3342 / UNCC 431)</name>
    <dbReference type="NCBI Taxonomy" id="512565"/>
    <lineage>
        <taxon>Bacteria</taxon>
        <taxon>Bacillati</taxon>
        <taxon>Actinomycetota</taxon>
        <taxon>Actinomycetes</taxon>
        <taxon>Micromonosporales</taxon>
        <taxon>Micromonosporaceae</taxon>
        <taxon>Actinoplanes</taxon>
    </lineage>
</organism>
<dbReference type="Proteomes" id="UP000007882">
    <property type="component" value="Chromosome"/>
</dbReference>
<sequence>MAFGPLELMVLSFPADQLTAGVRATLNRLTTAGEMRIVDVLVVRTDAAGGACAVELSELPGLHGDRVRLARLATGLITESDIDEVAAMVDDQTDALAVLLEHHWVRDLAGPIAASRGNIVALTHIPGAPGHGRILTGTTI</sequence>
<dbReference type="OrthoDB" id="1779644at2"/>
<protein>
    <submittedName>
        <fullName evidence="1">Uncharacterized protein</fullName>
    </submittedName>
</protein>
<gene>
    <name evidence="1" type="ordered locus">AMIS_17770</name>
</gene>
<dbReference type="eggNOG" id="ENOG5030I9E">
    <property type="taxonomic scope" value="Bacteria"/>
</dbReference>
<dbReference type="Pfam" id="PF19850">
    <property type="entry name" value="DUF6325"/>
    <property type="match status" value="1"/>
</dbReference>
<reference evidence="1 2" key="1">
    <citation type="submission" date="2012-02" db="EMBL/GenBank/DDBJ databases">
        <title>Complete genome sequence of Actinoplanes missouriensis 431 (= NBRC 102363).</title>
        <authorList>
            <person name="Ohnishi Y."/>
            <person name="Ishikawa J."/>
            <person name="Sekine M."/>
            <person name="Hosoyama A."/>
            <person name="Harada T."/>
            <person name="Narita H."/>
            <person name="Hata T."/>
            <person name="Konno Y."/>
            <person name="Tutikane K."/>
            <person name="Fujita N."/>
            <person name="Horinouchi S."/>
            <person name="Hayakawa M."/>
        </authorList>
    </citation>
    <scope>NUCLEOTIDE SEQUENCE [LARGE SCALE GENOMIC DNA]</scope>
    <source>
        <strain evidence="2">ATCC 14538 / DSM 43046 / CBS 188.64 / JCM 3121 / NBRC 102363 / NCIMB 12654 / NRRL B-3342 / UNCC 431</strain>
    </source>
</reference>
<dbReference type="RefSeq" id="WP_014441894.1">
    <property type="nucleotide sequence ID" value="NC_017093.1"/>
</dbReference>
<dbReference type="KEGG" id="ams:AMIS_17770"/>
<dbReference type="EMBL" id="AP012319">
    <property type="protein sequence ID" value="BAL86997.1"/>
    <property type="molecule type" value="Genomic_DNA"/>
</dbReference>
<dbReference type="InterPro" id="IPR046288">
    <property type="entry name" value="DUF6325"/>
</dbReference>
<dbReference type="STRING" id="512565.AMIS_17770"/>
<evidence type="ECO:0000313" key="2">
    <source>
        <dbReference type="Proteomes" id="UP000007882"/>
    </source>
</evidence>
<dbReference type="AlphaFoldDB" id="I0H1W0"/>
<accession>I0H1W0</accession>
<dbReference type="HOGENOM" id="CLU_1830835_0_0_11"/>
<keyword evidence="2" id="KW-1185">Reference proteome</keyword>
<evidence type="ECO:0000313" key="1">
    <source>
        <dbReference type="EMBL" id="BAL86997.1"/>
    </source>
</evidence>
<proteinExistence type="predicted"/>
<name>I0H1W0_ACTM4</name>
<dbReference type="PATRIC" id="fig|512565.3.peg.1789"/>